<dbReference type="CDD" id="cd04301">
    <property type="entry name" value="NAT_SF"/>
    <property type="match status" value="1"/>
</dbReference>
<keyword evidence="2" id="KW-0012">Acyltransferase</keyword>
<evidence type="ECO:0000259" key="4">
    <source>
        <dbReference type="PROSITE" id="PS51186"/>
    </source>
</evidence>
<dbReference type="PIRSF" id="PIRSF037663">
    <property type="entry name" value="Acetyltransf_GNAT_prd"/>
    <property type="match status" value="1"/>
</dbReference>
<accession>A0A1F4ZVZ4</accession>
<evidence type="ECO:0000256" key="1">
    <source>
        <dbReference type="ARBA" id="ARBA00022679"/>
    </source>
</evidence>
<dbReference type="Proteomes" id="UP000176424">
    <property type="component" value="Unassembled WGS sequence"/>
</dbReference>
<organism evidence="5 6">
    <name type="scientific">Candidatus Amesbacteria bacterium RIFOXYB1_FULL_44_23</name>
    <dbReference type="NCBI Taxonomy" id="1797263"/>
    <lineage>
        <taxon>Bacteria</taxon>
        <taxon>Candidatus Amesiibacteriota</taxon>
    </lineage>
</organism>
<dbReference type="AlphaFoldDB" id="A0A1F4ZVZ4"/>
<evidence type="ECO:0000256" key="3">
    <source>
        <dbReference type="ARBA" id="ARBA00038502"/>
    </source>
</evidence>
<dbReference type="SUPFAM" id="SSF55729">
    <property type="entry name" value="Acyl-CoA N-acyltransferases (Nat)"/>
    <property type="match status" value="1"/>
</dbReference>
<dbReference type="Pfam" id="PF00583">
    <property type="entry name" value="Acetyltransf_1"/>
    <property type="match status" value="1"/>
</dbReference>
<dbReference type="InterPro" id="IPR017255">
    <property type="entry name" value="AcTrfase_GNAT_prd"/>
</dbReference>
<sequence length="153" mass="17583">MDISVRQMKDSDYEAVHHIDILTQKQYLGDEFDHLSEEKQEKHLVSRISEFLINVNTGFCFVAEDEGKIIGFLLAHETLPFHGKLYIRYVGLDPKYQGKGLGVLMCNELVKKAYENNIEQITALINLDNPQSLKLCEKVGFIIKDRKEAVLEL</sequence>
<dbReference type="PANTHER" id="PTHR43792">
    <property type="entry name" value="GNAT FAMILY, PUTATIVE (AFU_ORTHOLOGUE AFUA_3G00765)-RELATED-RELATED"/>
    <property type="match status" value="1"/>
</dbReference>
<evidence type="ECO:0000256" key="2">
    <source>
        <dbReference type="ARBA" id="ARBA00023315"/>
    </source>
</evidence>
<reference evidence="5 6" key="1">
    <citation type="journal article" date="2016" name="Nat. Commun.">
        <title>Thousands of microbial genomes shed light on interconnected biogeochemical processes in an aquifer system.</title>
        <authorList>
            <person name="Anantharaman K."/>
            <person name="Brown C.T."/>
            <person name="Hug L.A."/>
            <person name="Sharon I."/>
            <person name="Castelle C.J."/>
            <person name="Probst A.J."/>
            <person name="Thomas B.C."/>
            <person name="Singh A."/>
            <person name="Wilkins M.J."/>
            <person name="Karaoz U."/>
            <person name="Brodie E.L."/>
            <person name="Williams K.H."/>
            <person name="Hubbard S.S."/>
            <person name="Banfield J.F."/>
        </authorList>
    </citation>
    <scope>NUCLEOTIDE SEQUENCE [LARGE SCALE GENOMIC DNA]</scope>
</reference>
<dbReference type="PROSITE" id="PS51186">
    <property type="entry name" value="GNAT"/>
    <property type="match status" value="1"/>
</dbReference>
<dbReference type="STRING" id="1797263.A2397_01275"/>
<dbReference type="GO" id="GO:0016747">
    <property type="term" value="F:acyltransferase activity, transferring groups other than amino-acyl groups"/>
    <property type="evidence" value="ECO:0007669"/>
    <property type="project" value="InterPro"/>
</dbReference>
<feature type="domain" description="N-acetyltransferase" evidence="4">
    <location>
        <begin position="3"/>
        <end position="153"/>
    </location>
</feature>
<dbReference type="InterPro" id="IPR016181">
    <property type="entry name" value="Acyl_CoA_acyltransferase"/>
</dbReference>
<gene>
    <name evidence="5" type="ORF">A2397_01275</name>
</gene>
<dbReference type="Gene3D" id="3.40.630.30">
    <property type="match status" value="1"/>
</dbReference>
<dbReference type="EMBL" id="MEXR01000003">
    <property type="protein sequence ID" value="OGD10589.1"/>
    <property type="molecule type" value="Genomic_DNA"/>
</dbReference>
<dbReference type="InterPro" id="IPR051531">
    <property type="entry name" value="N-acetyltransferase"/>
</dbReference>
<evidence type="ECO:0000313" key="5">
    <source>
        <dbReference type="EMBL" id="OGD10589.1"/>
    </source>
</evidence>
<comment type="similarity">
    <text evidence="3">Belongs to the acetyltransferase family. RimJ subfamily.</text>
</comment>
<comment type="caution">
    <text evidence="5">The sequence shown here is derived from an EMBL/GenBank/DDBJ whole genome shotgun (WGS) entry which is preliminary data.</text>
</comment>
<name>A0A1F4ZVZ4_9BACT</name>
<protein>
    <recommendedName>
        <fullName evidence="4">N-acetyltransferase domain-containing protein</fullName>
    </recommendedName>
</protein>
<evidence type="ECO:0000313" key="6">
    <source>
        <dbReference type="Proteomes" id="UP000176424"/>
    </source>
</evidence>
<proteinExistence type="inferred from homology"/>
<dbReference type="InterPro" id="IPR000182">
    <property type="entry name" value="GNAT_dom"/>
</dbReference>
<dbReference type="PANTHER" id="PTHR43792:SF8">
    <property type="entry name" value="[RIBOSOMAL PROTEIN US5]-ALANINE N-ACETYLTRANSFERASE"/>
    <property type="match status" value="1"/>
</dbReference>
<keyword evidence="1" id="KW-0808">Transferase</keyword>